<name>A0ACA9PXK6_9GLOM</name>
<evidence type="ECO:0000313" key="2">
    <source>
        <dbReference type="Proteomes" id="UP000789920"/>
    </source>
</evidence>
<evidence type="ECO:0000313" key="1">
    <source>
        <dbReference type="EMBL" id="CAG8720666.1"/>
    </source>
</evidence>
<accession>A0ACA9PXK6</accession>
<sequence>IIAHSDNLHEDKYYVLLKEWQMIYMNEKKAEERHLYLSTEIVTPATFECYQGFDLANFDNQQYPRSEVPQFKVLKSETCGTFKAIIAQKVGISSKKLALNIEPTIHHWRPAV</sequence>
<protein>
    <submittedName>
        <fullName evidence="1">16955_t:CDS:1</fullName>
    </submittedName>
</protein>
<organism evidence="1 2">
    <name type="scientific">Racocetra persica</name>
    <dbReference type="NCBI Taxonomy" id="160502"/>
    <lineage>
        <taxon>Eukaryota</taxon>
        <taxon>Fungi</taxon>
        <taxon>Fungi incertae sedis</taxon>
        <taxon>Mucoromycota</taxon>
        <taxon>Glomeromycotina</taxon>
        <taxon>Glomeromycetes</taxon>
        <taxon>Diversisporales</taxon>
        <taxon>Gigasporaceae</taxon>
        <taxon>Racocetra</taxon>
    </lineage>
</organism>
<feature type="non-terminal residue" evidence="1">
    <location>
        <position position="1"/>
    </location>
</feature>
<gene>
    <name evidence="1" type="ORF">RPERSI_LOCUS11272</name>
</gene>
<reference evidence="1" key="1">
    <citation type="submission" date="2021-06" db="EMBL/GenBank/DDBJ databases">
        <authorList>
            <person name="Kallberg Y."/>
            <person name="Tangrot J."/>
            <person name="Rosling A."/>
        </authorList>
    </citation>
    <scope>NUCLEOTIDE SEQUENCE</scope>
    <source>
        <strain evidence="1">MA461A</strain>
    </source>
</reference>
<proteinExistence type="predicted"/>
<dbReference type="EMBL" id="CAJVQC010023052">
    <property type="protein sequence ID" value="CAG8720666.1"/>
    <property type="molecule type" value="Genomic_DNA"/>
</dbReference>
<keyword evidence="2" id="KW-1185">Reference proteome</keyword>
<comment type="caution">
    <text evidence="1">The sequence shown here is derived from an EMBL/GenBank/DDBJ whole genome shotgun (WGS) entry which is preliminary data.</text>
</comment>
<dbReference type="Proteomes" id="UP000789920">
    <property type="component" value="Unassembled WGS sequence"/>
</dbReference>